<name>A0ABR4LGG6_9EURO</name>
<accession>A0ABR4LGG6</accession>
<dbReference type="Proteomes" id="UP001610432">
    <property type="component" value="Unassembled WGS sequence"/>
</dbReference>
<dbReference type="RefSeq" id="XP_070882622.1">
    <property type="nucleotide sequence ID" value="XM_071026076.1"/>
</dbReference>
<gene>
    <name evidence="1" type="ORF">BJX67DRAFT_240095</name>
</gene>
<evidence type="ECO:0000313" key="1">
    <source>
        <dbReference type="EMBL" id="KAL2863643.1"/>
    </source>
</evidence>
<dbReference type="GeneID" id="98141148"/>
<evidence type="ECO:0000313" key="2">
    <source>
        <dbReference type="Proteomes" id="UP001610432"/>
    </source>
</evidence>
<organism evidence="1 2">
    <name type="scientific">Aspergillus lucknowensis</name>
    <dbReference type="NCBI Taxonomy" id="176173"/>
    <lineage>
        <taxon>Eukaryota</taxon>
        <taxon>Fungi</taxon>
        <taxon>Dikarya</taxon>
        <taxon>Ascomycota</taxon>
        <taxon>Pezizomycotina</taxon>
        <taxon>Eurotiomycetes</taxon>
        <taxon>Eurotiomycetidae</taxon>
        <taxon>Eurotiales</taxon>
        <taxon>Aspergillaceae</taxon>
        <taxon>Aspergillus</taxon>
        <taxon>Aspergillus subgen. Nidulantes</taxon>
    </lineage>
</organism>
<dbReference type="EMBL" id="JBFXLQ010000049">
    <property type="protein sequence ID" value="KAL2863643.1"/>
    <property type="molecule type" value="Genomic_DNA"/>
</dbReference>
<proteinExistence type="predicted"/>
<protein>
    <submittedName>
        <fullName evidence="1">Uncharacterized protein</fullName>
    </submittedName>
</protein>
<reference evidence="1 2" key="1">
    <citation type="submission" date="2024-07" db="EMBL/GenBank/DDBJ databases">
        <title>Section-level genome sequencing and comparative genomics of Aspergillus sections Usti and Cavernicolus.</title>
        <authorList>
            <consortium name="Lawrence Berkeley National Laboratory"/>
            <person name="Nybo J.L."/>
            <person name="Vesth T.C."/>
            <person name="Theobald S."/>
            <person name="Frisvad J.C."/>
            <person name="Larsen T.O."/>
            <person name="Kjaerboelling I."/>
            <person name="Rothschild-Mancinelli K."/>
            <person name="Lyhne E.K."/>
            <person name="Kogle M.E."/>
            <person name="Barry K."/>
            <person name="Clum A."/>
            <person name="Na H."/>
            <person name="Ledsgaard L."/>
            <person name="Lin J."/>
            <person name="Lipzen A."/>
            <person name="Kuo A."/>
            <person name="Riley R."/>
            <person name="Mondo S."/>
            <person name="Labutti K."/>
            <person name="Haridas S."/>
            <person name="Pangalinan J."/>
            <person name="Salamov A.A."/>
            <person name="Simmons B.A."/>
            <person name="Magnuson J.K."/>
            <person name="Chen J."/>
            <person name="Drula E."/>
            <person name="Henrissat B."/>
            <person name="Wiebenga A."/>
            <person name="Lubbers R.J."/>
            <person name="Gomes A.C."/>
            <person name="Macurrencykelacurrency M.R."/>
            <person name="Stajich J."/>
            <person name="Grigoriev I.V."/>
            <person name="Mortensen U.H."/>
            <person name="De Vries R.P."/>
            <person name="Baker S.E."/>
            <person name="Andersen M.R."/>
        </authorList>
    </citation>
    <scope>NUCLEOTIDE SEQUENCE [LARGE SCALE GENOMIC DNA]</scope>
    <source>
        <strain evidence="1 2">CBS 449.75</strain>
    </source>
</reference>
<sequence length="180" mass="20255">MNYYFQKAATDLQPYPGLIPLPWEDLRHRSDIPIDRQHDARTLGYAASAVQLRMASRCKRKNALGTRFPTSPGSLSRASTYCSSLTCNWLRSSCLLSVSVSRRVVATHASSPDTRQARRFFGRPRARISTSSRLLECSIGVQAVIPIRLETTNPWNLHYRKCKTTTHPAGTCRPLGNLHE</sequence>
<keyword evidence="2" id="KW-1185">Reference proteome</keyword>
<comment type="caution">
    <text evidence="1">The sequence shown here is derived from an EMBL/GenBank/DDBJ whole genome shotgun (WGS) entry which is preliminary data.</text>
</comment>